<dbReference type="PANTHER" id="PTHR35789:SF1">
    <property type="entry name" value="SPORE GERMINATION PROTEIN B3"/>
    <property type="match status" value="1"/>
</dbReference>
<dbReference type="EMBL" id="JBHSMJ010000004">
    <property type="protein sequence ID" value="MFC5446913.1"/>
    <property type="molecule type" value="Genomic_DNA"/>
</dbReference>
<dbReference type="RefSeq" id="WP_270880398.1">
    <property type="nucleotide sequence ID" value="NZ_JAQFVF010000033.1"/>
</dbReference>
<protein>
    <submittedName>
        <fullName evidence="10">Ger(X)C family spore germination protein</fullName>
    </submittedName>
</protein>
<name>A0ABW0K0K0_9BACL</name>
<dbReference type="PANTHER" id="PTHR35789">
    <property type="entry name" value="SPORE GERMINATION PROTEIN B3"/>
    <property type="match status" value="1"/>
</dbReference>
<evidence type="ECO:0000256" key="5">
    <source>
        <dbReference type="ARBA" id="ARBA00023136"/>
    </source>
</evidence>
<dbReference type="InterPro" id="IPR038501">
    <property type="entry name" value="Spore_GerAC_C_sf"/>
</dbReference>
<keyword evidence="7" id="KW-0449">Lipoprotein</keyword>
<comment type="similarity">
    <text evidence="2">Belongs to the GerABKC lipoprotein family.</text>
</comment>
<dbReference type="InterPro" id="IPR046953">
    <property type="entry name" value="Spore_GerAC-like_C"/>
</dbReference>
<dbReference type="Proteomes" id="UP001596044">
    <property type="component" value="Unassembled WGS sequence"/>
</dbReference>
<feature type="domain" description="Spore germination protein N-terminal" evidence="9">
    <location>
        <begin position="28"/>
        <end position="229"/>
    </location>
</feature>
<dbReference type="PROSITE" id="PS51257">
    <property type="entry name" value="PROKAR_LIPOPROTEIN"/>
    <property type="match status" value="1"/>
</dbReference>
<dbReference type="Gene3D" id="3.30.300.210">
    <property type="entry name" value="Nutrient germinant receptor protein C, domain 3"/>
    <property type="match status" value="1"/>
</dbReference>
<evidence type="ECO:0000313" key="10">
    <source>
        <dbReference type="EMBL" id="MFC5446913.1"/>
    </source>
</evidence>
<reference evidence="11" key="1">
    <citation type="journal article" date="2019" name="Int. J. Syst. Evol. Microbiol.">
        <title>The Global Catalogue of Microorganisms (GCM) 10K type strain sequencing project: providing services to taxonomists for standard genome sequencing and annotation.</title>
        <authorList>
            <consortium name="The Broad Institute Genomics Platform"/>
            <consortium name="The Broad Institute Genome Sequencing Center for Infectious Disease"/>
            <person name="Wu L."/>
            <person name="Ma J."/>
        </authorList>
    </citation>
    <scope>NUCLEOTIDE SEQUENCE [LARGE SCALE GENOMIC DNA]</scope>
    <source>
        <strain evidence="11">KACC 11904</strain>
    </source>
</reference>
<proteinExistence type="inferred from homology"/>
<keyword evidence="11" id="KW-1185">Reference proteome</keyword>
<keyword evidence="4" id="KW-0732">Signal</keyword>
<gene>
    <name evidence="10" type="ORF">ACFPOG_01440</name>
</gene>
<keyword evidence="6" id="KW-0564">Palmitate</keyword>
<dbReference type="Pfam" id="PF25198">
    <property type="entry name" value="Spore_GerAC_N"/>
    <property type="match status" value="1"/>
</dbReference>
<evidence type="ECO:0000256" key="6">
    <source>
        <dbReference type="ARBA" id="ARBA00023139"/>
    </source>
</evidence>
<sequence length="411" mass="46420">MAGRVWLRVVFKGMALLLICLSLSGCWDRQEIEERAVILGIGIDQAEPDAEKKELPLSHKPGQLHIPSKKMIRLTVQVAVPGRIPLGPGMGGGESSSGGNRTVWVVSGVGHTIDDAINGLQQRIAPPLFFGHLRVIVVSERVAKNGLVNLNDFFRRNPEIRRMSWMFISRGEAMDIMKASPQLERVPSIYLMTTMDQSVKMGRFPNDILGLFWSASSAKGKEGYLPYCELDGENNIKIRGLAYFRGDKLAGTTDGMDITLFMGIMGMNPSGGQAYVQVPGKSEYLEYSGRSRKALTKVDIQDGKPHVRVKIMIEGNIREKSNESVKLSHDVIQLMERQLEQDAVKMYQDFIHRTQEKGADIFGFGEHIRSRQWRYWDEQIKTKEQWEKMYPDLKVDIQVKVQIRRVGMKAV</sequence>
<evidence type="ECO:0000256" key="7">
    <source>
        <dbReference type="ARBA" id="ARBA00023288"/>
    </source>
</evidence>
<dbReference type="InterPro" id="IPR057336">
    <property type="entry name" value="GerAC_N"/>
</dbReference>
<evidence type="ECO:0000259" key="9">
    <source>
        <dbReference type="Pfam" id="PF25198"/>
    </source>
</evidence>
<keyword evidence="3" id="KW-0309">Germination</keyword>
<evidence type="ECO:0000256" key="2">
    <source>
        <dbReference type="ARBA" id="ARBA00007886"/>
    </source>
</evidence>
<evidence type="ECO:0000256" key="4">
    <source>
        <dbReference type="ARBA" id="ARBA00022729"/>
    </source>
</evidence>
<keyword evidence="5" id="KW-0472">Membrane</keyword>
<evidence type="ECO:0000256" key="1">
    <source>
        <dbReference type="ARBA" id="ARBA00004635"/>
    </source>
</evidence>
<evidence type="ECO:0000256" key="3">
    <source>
        <dbReference type="ARBA" id="ARBA00022544"/>
    </source>
</evidence>
<dbReference type="NCBIfam" id="TIGR02887">
    <property type="entry name" value="spore_ger_x_C"/>
    <property type="match status" value="1"/>
</dbReference>
<comment type="subcellular location">
    <subcellularLocation>
        <location evidence="1">Membrane</location>
        <topology evidence="1">Lipid-anchor</topology>
    </subcellularLocation>
</comment>
<organism evidence="10 11">
    <name type="scientific">Paenibacillus aestuarii</name>
    <dbReference type="NCBI Taxonomy" id="516965"/>
    <lineage>
        <taxon>Bacteria</taxon>
        <taxon>Bacillati</taxon>
        <taxon>Bacillota</taxon>
        <taxon>Bacilli</taxon>
        <taxon>Bacillales</taxon>
        <taxon>Paenibacillaceae</taxon>
        <taxon>Paenibacillus</taxon>
    </lineage>
</organism>
<evidence type="ECO:0000313" key="11">
    <source>
        <dbReference type="Proteomes" id="UP001596044"/>
    </source>
</evidence>
<comment type="caution">
    <text evidence="10">The sequence shown here is derived from an EMBL/GenBank/DDBJ whole genome shotgun (WGS) entry which is preliminary data.</text>
</comment>
<dbReference type="InterPro" id="IPR008844">
    <property type="entry name" value="Spore_GerAC-like"/>
</dbReference>
<evidence type="ECO:0000259" key="8">
    <source>
        <dbReference type="Pfam" id="PF05504"/>
    </source>
</evidence>
<feature type="domain" description="Spore germination GerAC-like C-terminal" evidence="8">
    <location>
        <begin position="240"/>
        <end position="407"/>
    </location>
</feature>
<dbReference type="Pfam" id="PF05504">
    <property type="entry name" value="Spore_GerAC"/>
    <property type="match status" value="1"/>
</dbReference>
<accession>A0ABW0K0K0</accession>